<dbReference type="InterPro" id="IPR041698">
    <property type="entry name" value="Methyltransf_25"/>
</dbReference>
<dbReference type="SUPFAM" id="SSF53335">
    <property type="entry name" value="S-adenosyl-L-methionine-dependent methyltransferases"/>
    <property type="match status" value="1"/>
</dbReference>
<keyword evidence="2" id="KW-0808">Transferase</keyword>
<dbReference type="Proteomes" id="UP000559404">
    <property type="component" value="Unassembled WGS sequence"/>
</dbReference>
<gene>
    <name evidence="2" type="ORF">H1W37_12380</name>
</gene>
<reference evidence="2 3" key="2">
    <citation type="submission" date="2020-08" db="EMBL/GenBank/DDBJ databases">
        <title>Stappia taiwanensis sp. nov., isolated from a coastal thermal spring.</title>
        <authorList>
            <person name="Kampfer P."/>
        </authorList>
    </citation>
    <scope>NUCLEOTIDE SEQUENCE [LARGE SCALE GENOMIC DNA]</scope>
    <source>
        <strain evidence="2 3">DSM 23284</strain>
    </source>
</reference>
<name>A0A838XVE2_9HYPH</name>
<organism evidence="2 3">
    <name type="scientific">Stappia taiwanensis</name>
    <dbReference type="NCBI Taxonomy" id="992267"/>
    <lineage>
        <taxon>Bacteria</taxon>
        <taxon>Pseudomonadati</taxon>
        <taxon>Pseudomonadota</taxon>
        <taxon>Alphaproteobacteria</taxon>
        <taxon>Hyphomicrobiales</taxon>
        <taxon>Stappiaceae</taxon>
        <taxon>Stappia</taxon>
    </lineage>
</organism>
<proteinExistence type="predicted"/>
<accession>A0A838XVE2</accession>
<evidence type="ECO:0000313" key="3">
    <source>
        <dbReference type="Proteomes" id="UP000559404"/>
    </source>
</evidence>
<comment type="caution">
    <text evidence="2">The sequence shown here is derived from an EMBL/GenBank/DDBJ whole genome shotgun (WGS) entry which is preliminary data.</text>
</comment>
<dbReference type="AlphaFoldDB" id="A0A838XVE2"/>
<dbReference type="Gene3D" id="3.40.50.150">
    <property type="entry name" value="Vaccinia Virus protein VP39"/>
    <property type="match status" value="1"/>
</dbReference>
<sequence length="334" mass="37330">MLNEAVTTTRTEDYVDHRSFSEYLDEISERHRDLHDLLDLENLTDDRILPYVAEMNAASWVFEGNDRGGRGPAWSGVQKNADNRSVGMTSLLKCFSPHYDEIPGRDYKILDVLGGSGAVAHFASTLGPDTPTVFTADLSNHMMTICRARHLPYVRQSAGRSLFRDNVLDGVLIAYGSQLLPNDVRRAAVCEAWRTLKPNGRLVFHAFEVGSGIARFFDEVIHPYSRTGHPHAHYTRAEILDLFTSAGFRDLRFFEISDPFTLRGGSPEEARTHAILHLFKSYDLIKLVTDEGEIEEVLGPLAERILGPISVAREWDDHVATVPRTALVAVGIKA</sequence>
<dbReference type="EMBL" id="JACEON010000011">
    <property type="protein sequence ID" value="MBA4612456.1"/>
    <property type="molecule type" value="Genomic_DNA"/>
</dbReference>
<keyword evidence="3" id="KW-1185">Reference proteome</keyword>
<dbReference type="GO" id="GO:0008168">
    <property type="term" value="F:methyltransferase activity"/>
    <property type="evidence" value="ECO:0007669"/>
    <property type="project" value="UniProtKB-KW"/>
</dbReference>
<dbReference type="Pfam" id="PF13649">
    <property type="entry name" value="Methyltransf_25"/>
    <property type="match status" value="1"/>
</dbReference>
<protein>
    <submittedName>
        <fullName evidence="2">Methyltransferase domain-containing protein</fullName>
    </submittedName>
</protein>
<dbReference type="GO" id="GO:0032259">
    <property type="term" value="P:methylation"/>
    <property type="evidence" value="ECO:0007669"/>
    <property type="project" value="UniProtKB-KW"/>
</dbReference>
<dbReference type="RefSeq" id="WP_181760659.1">
    <property type="nucleotide sequence ID" value="NZ_BMCR01000010.1"/>
</dbReference>
<feature type="domain" description="Methyltransferase" evidence="1">
    <location>
        <begin position="109"/>
        <end position="200"/>
    </location>
</feature>
<evidence type="ECO:0000313" key="2">
    <source>
        <dbReference type="EMBL" id="MBA4612456.1"/>
    </source>
</evidence>
<dbReference type="InterPro" id="IPR029063">
    <property type="entry name" value="SAM-dependent_MTases_sf"/>
</dbReference>
<keyword evidence="2" id="KW-0489">Methyltransferase</keyword>
<evidence type="ECO:0000259" key="1">
    <source>
        <dbReference type="Pfam" id="PF13649"/>
    </source>
</evidence>
<reference evidence="2 3" key="1">
    <citation type="submission" date="2020-07" db="EMBL/GenBank/DDBJ databases">
        <authorList>
            <person name="Li M."/>
        </authorList>
    </citation>
    <scope>NUCLEOTIDE SEQUENCE [LARGE SCALE GENOMIC DNA]</scope>
    <source>
        <strain evidence="2 3">DSM 23284</strain>
    </source>
</reference>